<proteinExistence type="predicted"/>
<gene>
    <name evidence="8" type="ORF">IEQ44_08830</name>
</gene>
<feature type="domain" description="HTH tetR-type" evidence="7">
    <location>
        <begin position="22"/>
        <end position="82"/>
    </location>
</feature>
<comment type="caution">
    <text evidence="8">The sequence shown here is derived from an EMBL/GenBank/DDBJ whole genome shotgun (WGS) entry which is preliminary data.</text>
</comment>
<evidence type="ECO:0000256" key="5">
    <source>
        <dbReference type="PROSITE-ProRule" id="PRU00335"/>
    </source>
</evidence>
<accession>A0ABR9RT34</accession>
<sequence>MSQSNIARRRALAQQEGNAAYLEKRAQVVSAATVLFKEKGFDATTLGDIAEAVSMDRASLYYYFPSKNEILQESVAGVTGRNLEMVRGLGSSDLSPSERIRNLIHNALVSFHENYPQVFVYIQEDMTRISDRDDPWAQTMLKQTREFEEALLDLIRDGVTQGAFRPDLNPVLVAHAMWGMINWTHRWYRPGQFEPAEIAEEFATVFLRGVERRPEDGAGPQEAERADAPTDTGEHDAPPD</sequence>
<dbReference type="Pfam" id="PF17932">
    <property type="entry name" value="TetR_C_24"/>
    <property type="match status" value="1"/>
</dbReference>
<dbReference type="SUPFAM" id="SSF46689">
    <property type="entry name" value="Homeodomain-like"/>
    <property type="match status" value="1"/>
</dbReference>
<reference evidence="8 9" key="1">
    <citation type="submission" date="2020-10" db="EMBL/GenBank/DDBJ databases">
        <title>Nocardioides sp. isolated from sludge.</title>
        <authorList>
            <person name="Zhang X."/>
        </authorList>
    </citation>
    <scope>NUCLEOTIDE SEQUENCE [LARGE SCALE GENOMIC DNA]</scope>
    <source>
        <strain evidence="8 9">Y6</strain>
    </source>
</reference>
<dbReference type="InterPro" id="IPR009057">
    <property type="entry name" value="Homeodomain-like_sf"/>
</dbReference>
<keyword evidence="1" id="KW-0678">Repressor</keyword>
<dbReference type="Gene3D" id="1.10.10.60">
    <property type="entry name" value="Homeodomain-like"/>
    <property type="match status" value="1"/>
</dbReference>
<organism evidence="8 9">
    <name type="scientific">Nocardioides malaquae</name>
    <dbReference type="NCBI Taxonomy" id="2773426"/>
    <lineage>
        <taxon>Bacteria</taxon>
        <taxon>Bacillati</taxon>
        <taxon>Actinomycetota</taxon>
        <taxon>Actinomycetes</taxon>
        <taxon>Propionibacteriales</taxon>
        <taxon>Nocardioidaceae</taxon>
        <taxon>Nocardioides</taxon>
    </lineage>
</organism>
<protein>
    <submittedName>
        <fullName evidence="8">TetR family transcriptional regulator</fullName>
    </submittedName>
</protein>
<dbReference type="RefSeq" id="WP_193638092.1">
    <property type="nucleotide sequence ID" value="NZ_JADCSA010000007.1"/>
</dbReference>
<evidence type="ECO:0000256" key="3">
    <source>
        <dbReference type="ARBA" id="ARBA00023125"/>
    </source>
</evidence>
<evidence type="ECO:0000256" key="6">
    <source>
        <dbReference type="SAM" id="MobiDB-lite"/>
    </source>
</evidence>
<dbReference type="InterPro" id="IPR036271">
    <property type="entry name" value="Tet_transcr_reg_TetR-rel_C_sf"/>
</dbReference>
<dbReference type="InterPro" id="IPR050109">
    <property type="entry name" value="HTH-type_TetR-like_transc_reg"/>
</dbReference>
<evidence type="ECO:0000256" key="2">
    <source>
        <dbReference type="ARBA" id="ARBA00023015"/>
    </source>
</evidence>
<keyword evidence="3 5" id="KW-0238">DNA-binding</keyword>
<feature type="DNA-binding region" description="H-T-H motif" evidence="5">
    <location>
        <begin position="45"/>
        <end position="64"/>
    </location>
</feature>
<dbReference type="Proteomes" id="UP000756387">
    <property type="component" value="Unassembled WGS sequence"/>
</dbReference>
<dbReference type="EMBL" id="JADCSA010000007">
    <property type="protein sequence ID" value="MBE7324757.1"/>
    <property type="molecule type" value="Genomic_DNA"/>
</dbReference>
<evidence type="ECO:0000259" key="7">
    <source>
        <dbReference type="PROSITE" id="PS50977"/>
    </source>
</evidence>
<dbReference type="InterPro" id="IPR041490">
    <property type="entry name" value="KstR2_TetR_C"/>
</dbReference>
<dbReference type="PRINTS" id="PR00455">
    <property type="entry name" value="HTHTETR"/>
</dbReference>
<evidence type="ECO:0000256" key="4">
    <source>
        <dbReference type="ARBA" id="ARBA00023163"/>
    </source>
</evidence>
<dbReference type="Gene3D" id="1.10.357.10">
    <property type="entry name" value="Tetracycline Repressor, domain 2"/>
    <property type="match status" value="1"/>
</dbReference>
<dbReference type="PANTHER" id="PTHR30055:SF175">
    <property type="entry name" value="HTH-TYPE TRANSCRIPTIONAL REPRESSOR KSTR2"/>
    <property type="match status" value="1"/>
</dbReference>
<dbReference type="SUPFAM" id="SSF48498">
    <property type="entry name" value="Tetracyclin repressor-like, C-terminal domain"/>
    <property type="match status" value="1"/>
</dbReference>
<evidence type="ECO:0000313" key="8">
    <source>
        <dbReference type="EMBL" id="MBE7324757.1"/>
    </source>
</evidence>
<evidence type="ECO:0000313" key="9">
    <source>
        <dbReference type="Proteomes" id="UP000756387"/>
    </source>
</evidence>
<name>A0ABR9RT34_9ACTN</name>
<feature type="region of interest" description="Disordered" evidence="6">
    <location>
        <begin position="209"/>
        <end position="240"/>
    </location>
</feature>
<keyword evidence="9" id="KW-1185">Reference proteome</keyword>
<evidence type="ECO:0000256" key="1">
    <source>
        <dbReference type="ARBA" id="ARBA00022491"/>
    </source>
</evidence>
<dbReference type="PROSITE" id="PS50977">
    <property type="entry name" value="HTH_TETR_2"/>
    <property type="match status" value="1"/>
</dbReference>
<keyword evidence="2" id="KW-0805">Transcription regulation</keyword>
<keyword evidence="4" id="KW-0804">Transcription</keyword>
<dbReference type="PANTHER" id="PTHR30055">
    <property type="entry name" value="HTH-TYPE TRANSCRIPTIONAL REGULATOR RUTR"/>
    <property type="match status" value="1"/>
</dbReference>
<dbReference type="InterPro" id="IPR001647">
    <property type="entry name" value="HTH_TetR"/>
</dbReference>
<dbReference type="Pfam" id="PF00440">
    <property type="entry name" value="TetR_N"/>
    <property type="match status" value="1"/>
</dbReference>